<reference evidence="1 2" key="1">
    <citation type="submission" date="2024-03" db="EMBL/GenBank/DDBJ databases">
        <authorList>
            <person name="Gkanogiannis A."/>
            <person name="Becerra Lopez-Lavalle L."/>
        </authorList>
    </citation>
    <scope>NUCLEOTIDE SEQUENCE [LARGE SCALE GENOMIC DNA]</scope>
</reference>
<dbReference type="PANTHER" id="PTHR36482:SF5">
    <property type="entry name" value="23 KDA JASMONATE-INDUCED PROTEIN-LIKE"/>
    <property type="match status" value="1"/>
</dbReference>
<dbReference type="Gene3D" id="2.60.270.50">
    <property type="match status" value="1"/>
</dbReference>
<dbReference type="PANTHER" id="PTHR36482">
    <property type="entry name" value="OSJNBA0024J22.15 PROTEIN"/>
    <property type="match status" value="1"/>
</dbReference>
<dbReference type="Proteomes" id="UP001642487">
    <property type="component" value="Chromosome 7"/>
</dbReference>
<evidence type="ECO:0008006" key="3">
    <source>
        <dbReference type="Google" id="ProtNLM"/>
    </source>
</evidence>
<sequence length="239" mass="26724">MVEILRRKHNKGFASRSSLGVRDNIKMAYNVFGNPITDETLAAMPEYEGRRITRLDRAHVALNMKNAQDKDRNAREYVERLKQQWGTGVSTLCLIYNATGDTIKFVVEHSWHGHIGPGPYPIEIANGQWGGFLHVKTSGTATGSSAACVYRGLNDDGVVCDWMVAWSNPWNRSASDNTAYTEIREEGHYTKNDHWNYISNLLYDSGLSSSDKWNKCVSNVTTGSDTSPIFEGILTLEDA</sequence>
<dbReference type="EMBL" id="OZ021741">
    <property type="protein sequence ID" value="CAK9326811.1"/>
    <property type="molecule type" value="Genomic_DNA"/>
</dbReference>
<gene>
    <name evidence="1" type="ORF">CITCOLO1_LOCUS19172</name>
</gene>
<dbReference type="Pfam" id="PF21230">
    <property type="entry name" value="Nakanori"/>
    <property type="match status" value="1"/>
</dbReference>
<organism evidence="1 2">
    <name type="scientific">Citrullus colocynthis</name>
    <name type="common">colocynth</name>
    <dbReference type="NCBI Taxonomy" id="252529"/>
    <lineage>
        <taxon>Eukaryota</taxon>
        <taxon>Viridiplantae</taxon>
        <taxon>Streptophyta</taxon>
        <taxon>Embryophyta</taxon>
        <taxon>Tracheophyta</taxon>
        <taxon>Spermatophyta</taxon>
        <taxon>Magnoliopsida</taxon>
        <taxon>eudicotyledons</taxon>
        <taxon>Gunneridae</taxon>
        <taxon>Pentapetalae</taxon>
        <taxon>rosids</taxon>
        <taxon>fabids</taxon>
        <taxon>Cucurbitales</taxon>
        <taxon>Cucurbitaceae</taxon>
        <taxon>Benincaseae</taxon>
        <taxon>Citrullus</taxon>
    </lineage>
</organism>
<name>A0ABP0Z676_9ROSI</name>
<evidence type="ECO:0000313" key="2">
    <source>
        <dbReference type="Proteomes" id="UP001642487"/>
    </source>
</evidence>
<dbReference type="InterPro" id="IPR053085">
    <property type="entry name" value="Jasmonate-induced_protein"/>
</dbReference>
<keyword evidence="2" id="KW-1185">Reference proteome</keyword>
<dbReference type="InterPro" id="IPR049065">
    <property type="entry name" value="Nakanori"/>
</dbReference>
<evidence type="ECO:0000313" key="1">
    <source>
        <dbReference type="EMBL" id="CAK9326811.1"/>
    </source>
</evidence>
<accession>A0ABP0Z676</accession>
<protein>
    <recommendedName>
        <fullName evidence="3">23 kDa jasmonate-induced protein-like</fullName>
    </recommendedName>
</protein>
<proteinExistence type="predicted"/>